<dbReference type="AlphaFoldDB" id="N1ZPD6"/>
<dbReference type="STRING" id="1235802.C823_05881"/>
<dbReference type="EMBL" id="AQFT01000197">
    <property type="protein sequence ID" value="EMZ17771.1"/>
    <property type="molecule type" value="Genomic_DNA"/>
</dbReference>
<proteinExistence type="predicted"/>
<dbReference type="Pfam" id="PF21757">
    <property type="entry name" value="DUF6870"/>
    <property type="match status" value="1"/>
</dbReference>
<name>N1ZPD6_9FIRM</name>
<organism evidence="2 3">
    <name type="scientific">Eubacterium plexicaudatum ASF492</name>
    <dbReference type="NCBI Taxonomy" id="1235802"/>
    <lineage>
        <taxon>Bacteria</taxon>
        <taxon>Bacillati</taxon>
        <taxon>Bacillota</taxon>
        <taxon>Clostridia</taxon>
        <taxon>Eubacteriales</taxon>
        <taxon>Eubacteriaceae</taxon>
        <taxon>Eubacterium</taxon>
    </lineage>
</organism>
<accession>N1ZPD6</accession>
<dbReference type="HOGENOM" id="CLU_173863_1_0_9"/>
<dbReference type="eggNOG" id="ENOG5032TG6">
    <property type="taxonomic scope" value="Bacteria"/>
</dbReference>
<gene>
    <name evidence="2" type="ORF">C823_05881</name>
</gene>
<sequence length="96" mass="10930">MCAMRTIPGISAEKLEKMASVDVRTVDISTLTDLRDIEIDTKAPVSKKLEAFAAQTDNVYVNRIGDYVVKVRYQKTGPTIDEKMEEYIRRLAEVYI</sequence>
<reference evidence="2 3" key="1">
    <citation type="journal article" date="2014" name="Genome Announc.">
        <title>Draft genome sequences of the altered schaedler flora, a defined bacterial community from gnotobiotic mice.</title>
        <authorList>
            <person name="Wannemuehler M.J."/>
            <person name="Overstreet A.M."/>
            <person name="Ward D.V."/>
            <person name="Phillips G.J."/>
        </authorList>
    </citation>
    <scope>NUCLEOTIDE SEQUENCE [LARGE SCALE GENOMIC DNA]</scope>
    <source>
        <strain evidence="2 3">ASF492</strain>
    </source>
</reference>
<comment type="caution">
    <text evidence="2">The sequence shown here is derived from an EMBL/GenBank/DDBJ whole genome shotgun (WGS) entry which is preliminary data.</text>
</comment>
<evidence type="ECO:0000259" key="1">
    <source>
        <dbReference type="Pfam" id="PF21757"/>
    </source>
</evidence>
<keyword evidence="3" id="KW-1185">Reference proteome</keyword>
<dbReference type="InterPro" id="IPR049222">
    <property type="entry name" value="DUF6870"/>
</dbReference>
<dbReference type="Proteomes" id="UP000012589">
    <property type="component" value="Unassembled WGS sequence"/>
</dbReference>
<feature type="domain" description="DUF6870" evidence="1">
    <location>
        <begin position="18"/>
        <end position="88"/>
    </location>
</feature>
<protein>
    <recommendedName>
        <fullName evidence="1">DUF6870 domain-containing protein</fullName>
    </recommendedName>
</protein>
<evidence type="ECO:0000313" key="2">
    <source>
        <dbReference type="EMBL" id="EMZ17771.1"/>
    </source>
</evidence>
<dbReference type="PATRIC" id="fig|1235802.3.peg.6211"/>
<evidence type="ECO:0000313" key="3">
    <source>
        <dbReference type="Proteomes" id="UP000012589"/>
    </source>
</evidence>